<evidence type="ECO:0000256" key="8">
    <source>
        <dbReference type="PIRSR" id="PIRSR000232-1"/>
    </source>
</evidence>
<evidence type="ECO:0000256" key="9">
    <source>
        <dbReference type="SAM" id="MobiDB-lite"/>
    </source>
</evidence>
<dbReference type="RefSeq" id="WP_113943081.1">
    <property type="nucleotide sequence ID" value="NZ_JBHEEG010000005.1"/>
</dbReference>
<evidence type="ECO:0000256" key="5">
    <source>
        <dbReference type="ARBA" id="ARBA00023002"/>
    </source>
</evidence>
<comment type="cofactor">
    <cofactor evidence="8">
        <name>FMN</name>
        <dbReference type="ChEBI" id="CHEBI:58210"/>
    </cofactor>
    <text evidence="8">Binds 1 FMN per subunit.</text>
</comment>
<dbReference type="PANTHER" id="PTHR43821">
    <property type="entry name" value="NAD(P)H NITROREDUCTASE YDJA-RELATED"/>
    <property type="match status" value="1"/>
</dbReference>
<evidence type="ECO:0000256" key="2">
    <source>
        <dbReference type="ARBA" id="ARBA00022630"/>
    </source>
</evidence>
<evidence type="ECO:0000313" key="12">
    <source>
        <dbReference type="Proteomes" id="UP000252893"/>
    </source>
</evidence>
<gene>
    <name evidence="11" type="ORF">DFR47_101865</name>
</gene>
<dbReference type="AlphaFoldDB" id="A0A366EA04"/>
<evidence type="ECO:0000256" key="4">
    <source>
        <dbReference type="ARBA" id="ARBA00022857"/>
    </source>
</evidence>
<keyword evidence="2 7" id="KW-0285">Flavoprotein</keyword>
<evidence type="ECO:0000313" key="11">
    <source>
        <dbReference type="EMBL" id="RBO99250.1"/>
    </source>
</evidence>
<comment type="similarity">
    <text evidence="1 7">Belongs to the nitroreductase family.</text>
</comment>
<dbReference type="CDD" id="cd02135">
    <property type="entry name" value="YdjA-like"/>
    <property type="match status" value="1"/>
</dbReference>
<comment type="caution">
    <text evidence="11">The sequence shown here is derived from an EMBL/GenBank/DDBJ whole genome shotgun (WGS) entry which is preliminary data.</text>
</comment>
<feature type="binding site" description="in other chain" evidence="8">
    <location>
        <begin position="140"/>
        <end position="142"/>
    </location>
    <ligand>
        <name>FMN</name>
        <dbReference type="ChEBI" id="CHEBI:58210"/>
        <note>ligand shared between dimeric partners</note>
    </ligand>
</feature>
<keyword evidence="12" id="KW-1185">Reference proteome</keyword>
<dbReference type="InterPro" id="IPR000415">
    <property type="entry name" value="Nitroreductase-like"/>
</dbReference>
<keyword evidence="3 7" id="KW-0288">FMN</keyword>
<keyword evidence="4 7" id="KW-0521">NADP</keyword>
<dbReference type="SUPFAM" id="SSF55469">
    <property type="entry name" value="FMN-dependent nitroreductase-like"/>
    <property type="match status" value="1"/>
</dbReference>
<reference evidence="11 12" key="1">
    <citation type="submission" date="2018-06" db="EMBL/GenBank/DDBJ databases">
        <title>Genomic Encyclopedia of Type Strains, Phase IV (KMG-IV): sequencing the most valuable type-strain genomes for metagenomic binning, comparative biology and taxonomic classification.</title>
        <authorList>
            <person name="Goeker M."/>
        </authorList>
    </citation>
    <scope>NUCLEOTIDE SEQUENCE [LARGE SCALE GENOMIC DNA]</scope>
    <source>
        <strain evidence="11 12">DSM 25619</strain>
    </source>
</reference>
<dbReference type="Proteomes" id="UP000252893">
    <property type="component" value="Unassembled WGS sequence"/>
</dbReference>
<accession>A0A366EA04</accession>
<feature type="binding site" evidence="8">
    <location>
        <position position="42"/>
    </location>
    <ligand>
        <name>FMN</name>
        <dbReference type="ChEBI" id="CHEBI:58210"/>
        <note>ligand shared between dimeric partners</note>
    </ligand>
</feature>
<dbReference type="PANTHER" id="PTHR43821:SF1">
    <property type="entry name" value="NAD(P)H NITROREDUCTASE YDJA-RELATED"/>
    <property type="match status" value="1"/>
</dbReference>
<keyword evidence="6 7" id="KW-0520">NAD</keyword>
<evidence type="ECO:0000259" key="10">
    <source>
        <dbReference type="Pfam" id="PF00881"/>
    </source>
</evidence>
<dbReference type="GO" id="GO:0016491">
    <property type="term" value="F:oxidoreductase activity"/>
    <property type="evidence" value="ECO:0007669"/>
    <property type="project" value="UniProtKB-UniRule"/>
</dbReference>
<feature type="binding site" description="in other chain" evidence="8">
    <location>
        <begin position="11"/>
        <end position="13"/>
    </location>
    <ligand>
        <name>FMN</name>
        <dbReference type="ChEBI" id="CHEBI:58210"/>
        <note>ligand shared between dimeric partners</note>
    </ligand>
</feature>
<keyword evidence="5 7" id="KW-0560">Oxidoreductase</keyword>
<dbReference type="Pfam" id="PF00881">
    <property type="entry name" value="Nitroreductase"/>
    <property type="match status" value="1"/>
</dbReference>
<sequence>MSDLIDFFKTRSSTPIVGLIEPAPSAEELTEILTIASRVPDHGKLNPWRFIIYRGDARIQVGEMLAKRAAQRAAENNEEFSDSHREKELKRFSRAPLVIGVVCSPRDTHRIPEWEQFLSSGACAMQLCNAANALGYGSNWITNWYSDDEEGKRLLGVAPHEKVAGFVHIGTPKAAAPDRPRPELQSVVSEYTGPYQG</sequence>
<proteinExistence type="inferred from homology"/>
<name>A0A366EA04_9HYPH</name>
<feature type="region of interest" description="Disordered" evidence="9">
    <location>
        <begin position="172"/>
        <end position="197"/>
    </location>
</feature>
<organism evidence="11 12">
    <name type="scientific">Pseudochrobactrum asaccharolyticum</name>
    <dbReference type="NCBI Taxonomy" id="354351"/>
    <lineage>
        <taxon>Bacteria</taxon>
        <taxon>Pseudomonadati</taxon>
        <taxon>Pseudomonadota</taxon>
        <taxon>Alphaproteobacteria</taxon>
        <taxon>Hyphomicrobiales</taxon>
        <taxon>Brucellaceae</taxon>
        <taxon>Pseudochrobactrum</taxon>
    </lineage>
</organism>
<dbReference type="InterPro" id="IPR029479">
    <property type="entry name" value="Nitroreductase"/>
</dbReference>
<dbReference type="OrthoDB" id="9804207at2"/>
<dbReference type="EMBL" id="QNRH01000001">
    <property type="protein sequence ID" value="RBO99250.1"/>
    <property type="molecule type" value="Genomic_DNA"/>
</dbReference>
<feature type="binding site" evidence="8">
    <location>
        <position position="38"/>
    </location>
    <ligand>
        <name>FMN</name>
        <dbReference type="ChEBI" id="CHEBI:58210"/>
        <note>ligand shared between dimeric partners</note>
    </ligand>
</feature>
<evidence type="ECO:0000256" key="7">
    <source>
        <dbReference type="PIRNR" id="PIRNR000232"/>
    </source>
</evidence>
<dbReference type="PIRSF" id="PIRSF000232">
    <property type="entry name" value="YdjA"/>
    <property type="match status" value="1"/>
</dbReference>
<evidence type="ECO:0000256" key="3">
    <source>
        <dbReference type="ARBA" id="ARBA00022643"/>
    </source>
</evidence>
<evidence type="ECO:0000256" key="1">
    <source>
        <dbReference type="ARBA" id="ARBA00007118"/>
    </source>
</evidence>
<dbReference type="Gene3D" id="3.40.109.10">
    <property type="entry name" value="NADH Oxidase"/>
    <property type="match status" value="1"/>
</dbReference>
<dbReference type="InterPro" id="IPR026021">
    <property type="entry name" value="YdjA-like"/>
</dbReference>
<feature type="domain" description="Nitroreductase" evidence="10">
    <location>
        <begin position="22"/>
        <end position="170"/>
    </location>
</feature>
<dbReference type="EC" id="1.-.-.-" evidence="7"/>
<evidence type="ECO:0000256" key="6">
    <source>
        <dbReference type="ARBA" id="ARBA00023027"/>
    </source>
</evidence>
<protein>
    <recommendedName>
        <fullName evidence="7">Putative NAD(P)H nitroreductase</fullName>
        <ecNumber evidence="7">1.-.-.-</ecNumber>
    </recommendedName>
</protein>
<dbReference type="InterPro" id="IPR052530">
    <property type="entry name" value="NAD(P)H_nitroreductase"/>
</dbReference>